<dbReference type="GO" id="GO:0005979">
    <property type="term" value="P:regulation of glycogen biosynthetic process"/>
    <property type="evidence" value="ECO:0007669"/>
    <property type="project" value="TreeGrafter"/>
</dbReference>
<organism evidence="3 4">
    <name type="scientific">Bos mutus</name>
    <name type="common">wild yak</name>
    <dbReference type="NCBI Taxonomy" id="72004"/>
    <lineage>
        <taxon>Eukaryota</taxon>
        <taxon>Metazoa</taxon>
        <taxon>Chordata</taxon>
        <taxon>Craniata</taxon>
        <taxon>Vertebrata</taxon>
        <taxon>Euteleostomi</taxon>
        <taxon>Mammalia</taxon>
        <taxon>Eutheria</taxon>
        <taxon>Laurasiatheria</taxon>
        <taxon>Artiodactyla</taxon>
        <taxon>Ruminantia</taxon>
        <taxon>Pecora</taxon>
        <taxon>Bovidae</taxon>
        <taxon>Bovinae</taxon>
        <taxon>Bos</taxon>
    </lineage>
</organism>
<dbReference type="InterPro" id="IPR005036">
    <property type="entry name" value="CBM21_dom"/>
</dbReference>
<keyword evidence="4" id="KW-1185">Reference proteome</keyword>
<proteinExistence type="predicted"/>
<evidence type="ECO:0000259" key="2">
    <source>
        <dbReference type="Pfam" id="PF03370"/>
    </source>
</evidence>
<feature type="region of interest" description="Disordered" evidence="1">
    <location>
        <begin position="63"/>
        <end position="96"/>
    </location>
</feature>
<dbReference type="EMBL" id="VBQZ03000176">
    <property type="protein sequence ID" value="MXQ96908.1"/>
    <property type="molecule type" value="Genomic_DNA"/>
</dbReference>
<dbReference type="InterPro" id="IPR038175">
    <property type="entry name" value="CBM21_dom_sf"/>
</dbReference>
<evidence type="ECO:0000256" key="1">
    <source>
        <dbReference type="SAM" id="MobiDB-lite"/>
    </source>
</evidence>
<feature type="domain" description="CBM21" evidence="2">
    <location>
        <begin position="45"/>
        <end position="142"/>
    </location>
</feature>
<dbReference type="Pfam" id="PF03370">
    <property type="entry name" value="CBM_21"/>
    <property type="match status" value="1"/>
</dbReference>
<sequence length="151" mass="16330">MQPWVQTQNGTWGFGHWGLNPVIRGGEDDSDSEEGGPALKFSSSSVTTHLSACRWRSFLDVPAELRPEPEKPLPPDAPSGEAGDAEEPDAERFHFALSLPPGLLPKEGEDADAPGLAVHFAICYRCAQGEYWDNNAGANYTLRSGRPPDAL</sequence>
<feature type="compositionally biased region" description="Polar residues" evidence="1">
    <location>
        <begin position="1"/>
        <end position="11"/>
    </location>
</feature>
<dbReference type="GO" id="GO:2001069">
    <property type="term" value="F:glycogen binding"/>
    <property type="evidence" value="ECO:0007669"/>
    <property type="project" value="TreeGrafter"/>
</dbReference>
<comment type="caution">
    <text evidence="3">The sequence shown here is derived from an EMBL/GenBank/DDBJ whole genome shotgun (WGS) entry which is preliminary data.</text>
</comment>
<dbReference type="Proteomes" id="UP000322234">
    <property type="component" value="Unassembled WGS sequence"/>
</dbReference>
<feature type="compositionally biased region" description="Basic and acidic residues" evidence="1">
    <location>
        <begin position="63"/>
        <end position="73"/>
    </location>
</feature>
<dbReference type="GO" id="GO:0008157">
    <property type="term" value="F:protein phosphatase 1 binding"/>
    <property type="evidence" value="ECO:0007669"/>
    <property type="project" value="TreeGrafter"/>
</dbReference>
<dbReference type="PANTHER" id="PTHR12307">
    <property type="entry name" value="PROTEIN PHOSPHATASE 1 REGULATORY SUBUNIT"/>
    <property type="match status" value="1"/>
</dbReference>
<dbReference type="PANTHER" id="PTHR12307:SF7">
    <property type="entry name" value="PROTEIN PHOSPHATASE 1 REGULATORY SUBUNIT 3G"/>
    <property type="match status" value="1"/>
</dbReference>
<accession>A0A6B0S345</accession>
<evidence type="ECO:0000313" key="3">
    <source>
        <dbReference type="EMBL" id="MXQ96908.1"/>
    </source>
</evidence>
<dbReference type="Gene3D" id="2.60.40.2440">
    <property type="entry name" value="Carbohydrate binding type-21 domain"/>
    <property type="match status" value="1"/>
</dbReference>
<gene>
    <name evidence="3" type="ORF">E5288_WYG014881</name>
</gene>
<protein>
    <recommendedName>
        <fullName evidence="2">CBM21 domain-containing protein</fullName>
    </recommendedName>
</protein>
<dbReference type="GO" id="GO:0000164">
    <property type="term" value="C:protein phosphatase type 1 complex"/>
    <property type="evidence" value="ECO:0007669"/>
    <property type="project" value="TreeGrafter"/>
</dbReference>
<feature type="region of interest" description="Disordered" evidence="1">
    <location>
        <begin position="1"/>
        <end position="48"/>
    </location>
</feature>
<dbReference type="AlphaFoldDB" id="A0A6B0S345"/>
<dbReference type="InterPro" id="IPR050782">
    <property type="entry name" value="PP1_regulatory_subunit_3"/>
</dbReference>
<reference evidence="3" key="1">
    <citation type="submission" date="2019-10" db="EMBL/GenBank/DDBJ databases">
        <title>The sequence and de novo assembly of the wild yak genome.</title>
        <authorList>
            <person name="Liu Y."/>
        </authorList>
    </citation>
    <scope>NUCLEOTIDE SEQUENCE [LARGE SCALE GENOMIC DNA]</scope>
    <source>
        <strain evidence="3">WY2019</strain>
    </source>
</reference>
<evidence type="ECO:0000313" key="4">
    <source>
        <dbReference type="Proteomes" id="UP000322234"/>
    </source>
</evidence>
<name>A0A6B0S345_9CETA</name>